<protein>
    <submittedName>
        <fullName evidence="7">Tyrosine-type recombinase/integrase</fullName>
    </submittedName>
</protein>
<keyword evidence="2 4" id="KW-0238">DNA-binding</keyword>
<dbReference type="GO" id="GO:0003677">
    <property type="term" value="F:DNA binding"/>
    <property type="evidence" value="ECO:0007669"/>
    <property type="project" value="UniProtKB-UniRule"/>
</dbReference>
<dbReference type="Gene3D" id="1.10.150.130">
    <property type="match status" value="1"/>
</dbReference>
<dbReference type="GO" id="GO:0015074">
    <property type="term" value="P:DNA integration"/>
    <property type="evidence" value="ECO:0007669"/>
    <property type="project" value="InterPro"/>
</dbReference>
<keyword evidence="3" id="KW-0233">DNA recombination</keyword>
<keyword evidence="8" id="KW-1185">Reference proteome</keyword>
<dbReference type="SUPFAM" id="SSF56349">
    <property type="entry name" value="DNA breaking-rejoining enzymes"/>
    <property type="match status" value="1"/>
</dbReference>
<evidence type="ECO:0000256" key="4">
    <source>
        <dbReference type="PROSITE-ProRule" id="PRU01248"/>
    </source>
</evidence>
<dbReference type="RefSeq" id="WP_153723960.1">
    <property type="nucleotide sequence ID" value="NZ_CP045875.1"/>
</dbReference>
<dbReference type="GO" id="GO:0006310">
    <property type="term" value="P:DNA recombination"/>
    <property type="evidence" value="ECO:0007669"/>
    <property type="project" value="UniProtKB-KW"/>
</dbReference>
<feature type="domain" description="Core-binding (CB)" evidence="6">
    <location>
        <begin position="18"/>
        <end position="98"/>
    </location>
</feature>
<dbReference type="CDD" id="cd00397">
    <property type="entry name" value="DNA_BRE_C"/>
    <property type="match status" value="1"/>
</dbReference>
<dbReference type="PROSITE" id="PS51898">
    <property type="entry name" value="TYR_RECOMBINASE"/>
    <property type="match status" value="1"/>
</dbReference>
<dbReference type="KEGG" id="hcv:FTV88_0194"/>
<proteinExistence type="inferred from homology"/>
<evidence type="ECO:0000259" key="5">
    <source>
        <dbReference type="PROSITE" id="PS51898"/>
    </source>
</evidence>
<name>A0A5Q2MYA7_9FIRM</name>
<dbReference type="InterPro" id="IPR044068">
    <property type="entry name" value="CB"/>
</dbReference>
<evidence type="ECO:0000256" key="2">
    <source>
        <dbReference type="ARBA" id="ARBA00023125"/>
    </source>
</evidence>
<dbReference type="InterPro" id="IPR011010">
    <property type="entry name" value="DNA_brk_join_enz"/>
</dbReference>
<dbReference type="InterPro" id="IPR010998">
    <property type="entry name" value="Integrase_recombinase_N"/>
</dbReference>
<dbReference type="Proteomes" id="UP000366051">
    <property type="component" value="Chromosome"/>
</dbReference>
<comment type="similarity">
    <text evidence="1">Belongs to the 'phage' integrase family.</text>
</comment>
<dbReference type="InterPro" id="IPR013762">
    <property type="entry name" value="Integrase-like_cat_sf"/>
</dbReference>
<dbReference type="Gene3D" id="1.10.443.10">
    <property type="entry name" value="Intergrase catalytic core"/>
    <property type="match status" value="1"/>
</dbReference>
<organism evidence="7 8">
    <name type="scientific">Heliorestis convoluta</name>
    <dbReference type="NCBI Taxonomy" id="356322"/>
    <lineage>
        <taxon>Bacteria</taxon>
        <taxon>Bacillati</taxon>
        <taxon>Bacillota</taxon>
        <taxon>Clostridia</taxon>
        <taxon>Eubacteriales</taxon>
        <taxon>Heliobacteriaceae</taxon>
        <taxon>Heliorestis</taxon>
    </lineage>
</organism>
<evidence type="ECO:0000256" key="1">
    <source>
        <dbReference type="ARBA" id="ARBA00008857"/>
    </source>
</evidence>
<dbReference type="OrthoDB" id="9785687at2"/>
<feature type="domain" description="Tyr recombinase" evidence="5">
    <location>
        <begin position="118"/>
        <end position="299"/>
    </location>
</feature>
<dbReference type="AlphaFoldDB" id="A0A5Q2MYA7"/>
<dbReference type="InterPro" id="IPR002104">
    <property type="entry name" value="Integrase_catalytic"/>
</dbReference>
<dbReference type="EMBL" id="CP045875">
    <property type="protein sequence ID" value="QGG46373.1"/>
    <property type="molecule type" value="Genomic_DNA"/>
</dbReference>
<dbReference type="InterPro" id="IPR050090">
    <property type="entry name" value="Tyrosine_recombinase_XerCD"/>
</dbReference>
<evidence type="ECO:0000313" key="8">
    <source>
        <dbReference type="Proteomes" id="UP000366051"/>
    </source>
</evidence>
<dbReference type="PROSITE" id="PS51900">
    <property type="entry name" value="CB"/>
    <property type="match status" value="1"/>
</dbReference>
<dbReference type="Pfam" id="PF00589">
    <property type="entry name" value="Phage_integrase"/>
    <property type="match status" value="1"/>
</dbReference>
<reference evidence="8" key="1">
    <citation type="submission" date="2019-11" db="EMBL/GenBank/DDBJ databases">
        <title>Genome sequence of Heliorestis convoluta strain HH, an alkaliphilic and minimalistic phototrophic bacterium from a soda lake in Egypt.</title>
        <authorList>
            <person name="Dewey E.D."/>
            <person name="Stokes L.M."/>
            <person name="Burchell B.M."/>
            <person name="Shaffer K.N."/>
            <person name="Huntington A.M."/>
            <person name="Baker J.M."/>
            <person name="Nadendla S."/>
            <person name="Giglio M.G."/>
            <person name="Touchman J.W."/>
            <person name="Blankenship R.E."/>
            <person name="Madigan M.T."/>
            <person name="Sattley W.M."/>
        </authorList>
    </citation>
    <scope>NUCLEOTIDE SEQUENCE [LARGE SCALE GENOMIC DNA]</scope>
    <source>
        <strain evidence="8">HH</strain>
    </source>
</reference>
<accession>A0A5Q2MYA7</accession>
<evidence type="ECO:0000256" key="3">
    <source>
        <dbReference type="ARBA" id="ARBA00023172"/>
    </source>
</evidence>
<evidence type="ECO:0000313" key="7">
    <source>
        <dbReference type="EMBL" id="QGG46373.1"/>
    </source>
</evidence>
<evidence type="ECO:0000259" key="6">
    <source>
        <dbReference type="PROSITE" id="PS51900"/>
    </source>
</evidence>
<sequence>MPKKRSRVENLNEIKREISWEKAVSNFLTWKRAEGRAERTLKDYSYHLARFQKLYPDVQLTNDDNLREKLWDYMADDVKPAYYNNKLVYLRTFLNWLVEEGFLTDNPLKKLKKRKADDRIVRLDADTLKQLLALPDQKTYSGLRDYALLLFQIDTGVRPKEALTLLVSDLNLKAYEIRIQAEHAKTRISRTLPISSITAKAIHKLIHVRPTDWDDSVTVFCTYEGNDMSVDSWYKRVSFYGSQLGQTIYPYQLRHTFAIEFLRNGGNAFALQKAMGHSDMNMTKKYIALADSDLKEQHLLASPISNLVQEKKRIKKI</sequence>
<dbReference type="PANTHER" id="PTHR30349:SF64">
    <property type="entry name" value="PROPHAGE INTEGRASE INTD-RELATED"/>
    <property type="match status" value="1"/>
</dbReference>
<gene>
    <name evidence="7" type="ORF">FTV88_0194</name>
</gene>
<dbReference type="PANTHER" id="PTHR30349">
    <property type="entry name" value="PHAGE INTEGRASE-RELATED"/>
    <property type="match status" value="1"/>
</dbReference>